<keyword evidence="3" id="KW-0804">Transcription</keyword>
<dbReference type="PANTHER" id="PTHR46796">
    <property type="entry name" value="HTH-TYPE TRANSCRIPTIONAL ACTIVATOR RHAS-RELATED"/>
    <property type="match status" value="1"/>
</dbReference>
<dbReference type="PROSITE" id="PS01124">
    <property type="entry name" value="HTH_ARAC_FAMILY_2"/>
    <property type="match status" value="1"/>
</dbReference>
<keyword evidence="6" id="KW-1185">Reference proteome</keyword>
<dbReference type="Gene3D" id="1.10.10.60">
    <property type="entry name" value="Homeodomain-like"/>
    <property type="match status" value="1"/>
</dbReference>
<dbReference type="Proteomes" id="UP000595046">
    <property type="component" value="Chromosome"/>
</dbReference>
<dbReference type="EMBL" id="CP048882">
    <property type="protein sequence ID" value="QPP08074.1"/>
    <property type="molecule type" value="Genomic_DNA"/>
</dbReference>
<evidence type="ECO:0000256" key="2">
    <source>
        <dbReference type="ARBA" id="ARBA00023125"/>
    </source>
</evidence>
<dbReference type="Pfam" id="PF12833">
    <property type="entry name" value="HTH_18"/>
    <property type="match status" value="1"/>
</dbReference>
<accession>A0A7T1T7Z1</accession>
<proteinExistence type="predicted"/>
<evidence type="ECO:0000256" key="3">
    <source>
        <dbReference type="ARBA" id="ARBA00023163"/>
    </source>
</evidence>
<dbReference type="KEGG" id="sbat:G4Z16_18565"/>
<evidence type="ECO:0000313" key="6">
    <source>
        <dbReference type="Proteomes" id="UP000595046"/>
    </source>
</evidence>
<reference evidence="6" key="1">
    <citation type="submission" date="2020-02" db="EMBL/GenBank/DDBJ databases">
        <title>Streptomyces sp. ASO4wet.</title>
        <authorList>
            <person name="Risdian C."/>
            <person name="Landwehr W."/>
            <person name="Schupp P."/>
            <person name="Wink J."/>
        </authorList>
    </citation>
    <scope>NUCLEOTIDE SEQUENCE [LARGE SCALE GENOMIC DNA]</scope>
    <source>
        <strain evidence="6">ASO4wet</strain>
    </source>
</reference>
<keyword evidence="1" id="KW-0805">Transcription regulation</keyword>
<dbReference type="InterPro" id="IPR018060">
    <property type="entry name" value="HTH_AraC"/>
</dbReference>
<dbReference type="InterPro" id="IPR009057">
    <property type="entry name" value="Homeodomain-like_sf"/>
</dbReference>
<dbReference type="AlphaFoldDB" id="A0A7T1T7Z1"/>
<name>A0A7T1T7Z1_9ACTN</name>
<evidence type="ECO:0000259" key="4">
    <source>
        <dbReference type="PROSITE" id="PS01124"/>
    </source>
</evidence>
<evidence type="ECO:0000313" key="5">
    <source>
        <dbReference type="EMBL" id="QPP08074.1"/>
    </source>
</evidence>
<dbReference type="GO" id="GO:0043565">
    <property type="term" value="F:sequence-specific DNA binding"/>
    <property type="evidence" value="ECO:0007669"/>
    <property type="project" value="InterPro"/>
</dbReference>
<sequence length="303" mass="33523">MALRGGGEQASAPPEAASYEFVRAPRTLGAMVASTVGYRSDGADPQLHRGLPAPYLTLIFSLEGPVVGGDTPEHARGEHAYREEIIVGGLHQRPVYILQPSREAGVQVAVHPLAARALFGMPAAELTQAATQGASVLGRSAVDVHQRMLERTSWEERFAILTEYLRRRALDRGHRAEVRPEVAEAWRWMARRRGAGSLDDMARHVAMSRRQLTTLFQREVGAGPKQINRLMRFERARAEVTFSVAGEAAPDLSEIAARCGFYDHSHLVRDFRQYTGLSPSGWIAEERRNIQAGGHRNGEEWDA</sequence>
<dbReference type="InterPro" id="IPR050204">
    <property type="entry name" value="AraC_XylS_family_regulators"/>
</dbReference>
<evidence type="ECO:0000256" key="1">
    <source>
        <dbReference type="ARBA" id="ARBA00023015"/>
    </source>
</evidence>
<keyword evidence="2" id="KW-0238">DNA-binding</keyword>
<dbReference type="SMART" id="SM00342">
    <property type="entry name" value="HTH_ARAC"/>
    <property type="match status" value="1"/>
</dbReference>
<feature type="domain" description="HTH araC/xylS-type" evidence="4">
    <location>
        <begin position="197"/>
        <end position="285"/>
    </location>
</feature>
<dbReference type="SUPFAM" id="SSF46689">
    <property type="entry name" value="Homeodomain-like"/>
    <property type="match status" value="1"/>
</dbReference>
<dbReference type="RefSeq" id="WP_197351867.1">
    <property type="nucleotide sequence ID" value="NZ_CP048882.1"/>
</dbReference>
<protein>
    <submittedName>
        <fullName evidence="5">Helix-turn-helix transcriptional regulator</fullName>
    </submittedName>
</protein>
<dbReference type="PANTHER" id="PTHR46796:SF15">
    <property type="entry name" value="BLL1074 PROTEIN"/>
    <property type="match status" value="1"/>
</dbReference>
<organism evidence="5 6">
    <name type="scientific">Streptomyces bathyalis</name>
    <dbReference type="NCBI Taxonomy" id="2710756"/>
    <lineage>
        <taxon>Bacteria</taxon>
        <taxon>Bacillati</taxon>
        <taxon>Actinomycetota</taxon>
        <taxon>Actinomycetes</taxon>
        <taxon>Kitasatosporales</taxon>
        <taxon>Streptomycetaceae</taxon>
        <taxon>Streptomyces</taxon>
    </lineage>
</organism>
<gene>
    <name evidence="5" type="ORF">G4Z16_18565</name>
</gene>
<dbReference type="GO" id="GO:0003700">
    <property type="term" value="F:DNA-binding transcription factor activity"/>
    <property type="evidence" value="ECO:0007669"/>
    <property type="project" value="InterPro"/>
</dbReference>